<evidence type="ECO:0000256" key="7">
    <source>
        <dbReference type="HAMAP-Rule" id="MF_00169"/>
    </source>
</evidence>
<comment type="catalytic activity">
    <reaction evidence="1 7">
        <text>3-dehydroquinate = 3-dehydroshikimate + H2O</text>
        <dbReference type="Rhea" id="RHEA:21096"/>
        <dbReference type="ChEBI" id="CHEBI:15377"/>
        <dbReference type="ChEBI" id="CHEBI:16630"/>
        <dbReference type="ChEBI" id="CHEBI:32364"/>
        <dbReference type="EC" id="4.2.1.10"/>
    </reaction>
</comment>
<dbReference type="HOGENOM" id="CLU_090968_1_0_0"/>
<keyword evidence="12" id="KW-1185">Reference proteome</keyword>
<proteinExistence type="inferred from homology"/>
<protein>
    <recommendedName>
        <fullName evidence="5 7">3-dehydroquinate dehydratase</fullName>
        <shortName evidence="7">3-dehydroquinase</shortName>
        <ecNumber evidence="5 7">4.2.1.10</ecNumber>
    </recommendedName>
    <alternativeName>
        <fullName evidence="7">Type II DHQase</fullName>
    </alternativeName>
</protein>
<dbReference type="EMBL" id="HF951689">
    <property type="protein sequence ID" value="CCW36191.1"/>
    <property type="molecule type" value="Genomic_DNA"/>
</dbReference>
<organism evidence="11 12">
    <name type="scientific">Chthonomonas calidirosea (strain DSM 23976 / ICMP 18418 / T49)</name>
    <dbReference type="NCBI Taxonomy" id="1303518"/>
    <lineage>
        <taxon>Bacteria</taxon>
        <taxon>Bacillati</taxon>
        <taxon>Armatimonadota</taxon>
        <taxon>Chthonomonadia</taxon>
        <taxon>Chthonomonadales</taxon>
        <taxon>Chthonomonadaceae</taxon>
        <taxon>Chthonomonas</taxon>
    </lineage>
</organism>
<keyword evidence="6 7" id="KW-0456">Lyase</keyword>
<dbReference type="Proteomes" id="UP000014227">
    <property type="component" value="Chromosome I"/>
</dbReference>
<dbReference type="GO" id="GO:0009073">
    <property type="term" value="P:aromatic amino acid family biosynthetic process"/>
    <property type="evidence" value="ECO:0007669"/>
    <property type="project" value="UniProtKB-KW"/>
</dbReference>
<feature type="active site" description="Proton donor" evidence="7 8">
    <location>
        <position position="102"/>
    </location>
</feature>
<gene>
    <name evidence="7" type="primary">aroQ</name>
    <name evidence="11" type="ORF">CCALI_02387</name>
</gene>
<name>S0EZY8_CHTCT</name>
<dbReference type="NCBIfam" id="NF003806">
    <property type="entry name" value="PRK05395.1-3"/>
    <property type="match status" value="1"/>
</dbReference>
<dbReference type="GO" id="GO:0003855">
    <property type="term" value="F:3-dehydroquinate dehydratase activity"/>
    <property type="evidence" value="ECO:0007669"/>
    <property type="project" value="UniProtKB-UniRule"/>
</dbReference>
<dbReference type="Gene3D" id="3.40.50.9100">
    <property type="entry name" value="Dehydroquinase, class II"/>
    <property type="match status" value="1"/>
</dbReference>
<comment type="function">
    <text evidence="7">Catalyzes a trans-dehydration via an enolate intermediate.</text>
</comment>
<dbReference type="GO" id="GO:0008652">
    <property type="term" value="P:amino acid biosynthetic process"/>
    <property type="evidence" value="ECO:0007669"/>
    <property type="project" value="UniProtKB-KW"/>
</dbReference>
<feature type="binding site" evidence="7 9">
    <location>
        <begin position="103"/>
        <end position="104"/>
    </location>
    <ligand>
        <name>substrate</name>
    </ligand>
</feature>
<evidence type="ECO:0000313" key="11">
    <source>
        <dbReference type="EMBL" id="CCW36191.1"/>
    </source>
</evidence>
<dbReference type="InterPro" id="IPR001874">
    <property type="entry name" value="DHquinase_II"/>
</dbReference>
<keyword evidence="7" id="KW-0057">Aromatic amino acid biosynthesis</keyword>
<reference evidence="12" key="1">
    <citation type="submission" date="2013-03" db="EMBL/GenBank/DDBJ databases">
        <title>Genome sequence of Chthonomonas calidirosea, the first sequenced genome from the Armatimonadetes phylum (formally candidate division OP10).</title>
        <authorList>
            <person name="Lee K.C.Y."/>
            <person name="Morgan X.C."/>
            <person name="Dunfield P.F."/>
            <person name="Tamas I."/>
            <person name="Houghton K.M."/>
            <person name="Vyssotski M."/>
            <person name="Ryan J.L.J."/>
            <person name="Lagutin K."/>
            <person name="McDonald I.R."/>
            <person name="Stott M.B."/>
        </authorList>
    </citation>
    <scope>NUCLEOTIDE SEQUENCE [LARGE SCALE GENOMIC DNA]</scope>
    <source>
        <strain evidence="12">DSM 23976 / ICMP 18418 / T49</strain>
    </source>
</reference>
<dbReference type="PIRSF" id="PIRSF001399">
    <property type="entry name" value="DHquinase_II"/>
    <property type="match status" value="1"/>
</dbReference>
<dbReference type="STRING" id="454171.CP488_01706"/>
<comment type="similarity">
    <text evidence="3 7">Belongs to the type-II 3-dehydroquinase family.</text>
</comment>
<dbReference type="OrthoDB" id="9790793at2"/>
<dbReference type="NCBIfam" id="TIGR01088">
    <property type="entry name" value="aroQ"/>
    <property type="match status" value="1"/>
</dbReference>
<dbReference type="Pfam" id="PF01220">
    <property type="entry name" value="DHquinase_II"/>
    <property type="match status" value="1"/>
</dbReference>
<feature type="active site" description="Proton acceptor" evidence="7 8">
    <location>
        <position position="25"/>
    </location>
</feature>
<evidence type="ECO:0000256" key="2">
    <source>
        <dbReference type="ARBA" id="ARBA00004902"/>
    </source>
</evidence>
<feature type="binding site" evidence="7 9">
    <location>
        <position position="76"/>
    </location>
    <ligand>
        <name>substrate</name>
    </ligand>
</feature>
<dbReference type="PANTHER" id="PTHR21272:SF3">
    <property type="entry name" value="CATABOLIC 3-DEHYDROQUINASE"/>
    <property type="match status" value="1"/>
</dbReference>
<sequence length="150" mass="16589">MPSLRVLVLQGPNLNLIGSREPDFYGRETFDEINRKIKAKAQELGVEVKILQSNHEGDLVDAIQEARETADGIIINAGALTHYSYAVRDALTAVRLPTVEVHLSNIHAREEFRHRSVIAPVVMGQIVGLGSLGYLLALEAICQLIEQSHR</sequence>
<dbReference type="CDD" id="cd00466">
    <property type="entry name" value="DHQase_II"/>
    <property type="match status" value="1"/>
</dbReference>
<dbReference type="InParanoid" id="S0EZY8"/>
<dbReference type="eggNOG" id="COG0757">
    <property type="taxonomic scope" value="Bacteria"/>
</dbReference>
<dbReference type="EC" id="4.2.1.10" evidence="5 7"/>
<evidence type="ECO:0000256" key="4">
    <source>
        <dbReference type="ARBA" id="ARBA00011193"/>
    </source>
</evidence>
<dbReference type="AlphaFoldDB" id="S0EZY8"/>
<evidence type="ECO:0000256" key="6">
    <source>
        <dbReference type="ARBA" id="ARBA00023239"/>
    </source>
</evidence>
<evidence type="ECO:0000256" key="10">
    <source>
        <dbReference type="PIRSR" id="PIRSR001399-3"/>
    </source>
</evidence>
<feature type="binding site" evidence="7 9">
    <location>
        <position position="82"/>
    </location>
    <ligand>
        <name>substrate</name>
    </ligand>
</feature>
<feature type="binding site" evidence="7 9">
    <location>
        <position position="113"/>
    </location>
    <ligand>
        <name>substrate</name>
    </ligand>
</feature>
<dbReference type="NCBIfam" id="NF003807">
    <property type="entry name" value="PRK05395.1-4"/>
    <property type="match status" value="1"/>
</dbReference>
<feature type="binding site" evidence="7 9">
    <location>
        <position position="89"/>
    </location>
    <ligand>
        <name>substrate</name>
    </ligand>
</feature>
<evidence type="ECO:0000256" key="8">
    <source>
        <dbReference type="PIRSR" id="PIRSR001399-1"/>
    </source>
</evidence>
<dbReference type="InterPro" id="IPR036441">
    <property type="entry name" value="DHquinase_II_sf"/>
</dbReference>
<keyword evidence="7" id="KW-0028">Amino-acid biosynthesis</keyword>
<dbReference type="KEGG" id="ccz:CCALI_02387"/>
<evidence type="ECO:0000256" key="3">
    <source>
        <dbReference type="ARBA" id="ARBA00011037"/>
    </source>
</evidence>
<dbReference type="GO" id="GO:0009423">
    <property type="term" value="P:chorismate biosynthetic process"/>
    <property type="evidence" value="ECO:0007669"/>
    <property type="project" value="UniProtKB-UniRule"/>
</dbReference>
<dbReference type="NCBIfam" id="NF003805">
    <property type="entry name" value="PRK05395.1-2"/>
    <property type="match status" value="1"/>
</dbReference>
<dbReference type="PANTHER" id="PTHR21272">
    <property type="entry name" value="CATABOLIC 3-DEHYDROQUINASE"/>
    <property type="match status" value="1"/>
</dbReference>
<accession>S0EZY8</accession>
<dbReference type="UniPathway" id="UPA00053">
    <property type="reaction ID" value="UER00086"/>
</dbReference>
<dbReference type="HAMAP" id="MF_00169">
    <property type="entry name" value="AroQ"/>
    <property type="match status" value="1"/>
</dbReference>
<evidence type="ECO:0000256" key="1">
    <source>
        <dbReference type="ARBA" id="ARBA00001864"/>
    </source>
</evidence>
<dbReference type="RefSeq" id="WP_016483708.1">
    <property type="nucleotide sequence ID" value="NC_021487.1"/>
</dbReference>
<evidence type="ECO:0000313" key="12">
    <source>
        <dbReference type="Proteomes" id="UP000014227"/>
    </source>
</evidence>
<feature type="site" description="Transition state stabilizer" evidence="7 10">
    <location>
        <position position="20"/>
    </location>
</feature>
<dbReference type="FunCoup" id="S0EZY8">
    <property type="interactions" value="180"/>
</dbReference>
<dbReference type="PATRIC" id="fig|1303518.3.peg.2483"/>
<dbReference type="GO" id="GO:0019631">
    <property type="term" value="P:quinate catabolic process"/>
    <property type="evidence" value="ECO:0007669"/>
    <property type="project" value="TreeGrafter"/>
</dbReference>
<evidence type="ECO:0000256" key="5">
    <source>
        <dbReference type="ARBA" id="ARBA00012060"/>
    </source>
</evidence>
<evidence type="ECO:0000256" key="9">
    <source>
        <dbReference type="PIRSR" id="PIRSR001399-2"/>
    </source>
</evidence>
<comment type="pathway">
    <text evidence="2 7">Metabolic intermediate biosynthesis; chorismate biosynthesis; chorismate from D-erythrose 4-phosphate and phosphoenolpyruvate: step 3/7.</text>
</comment>
<comment type="subunit">
    <text evidence="4 7">Homododecamer.</text>
</comment>
<dbReference type="SUPFAM" id="SSF52304">
    <property type="entry name" value="Type II 3-dehydroquinate dehydratase"/>
    <property type="match status" value="1"/>
</dbReference>